<dbReference type="AlphaFoldDB" id="A0A0E3DS12"/>
<geneLocation type="plasmid" evidence="1">
    <name>pNDM-EcoGN568</name>
</geneLocation>
<proteinExistence type="predicted"/>
<reference evidence="2" key="1">
    <citation type="journal article" date="2015" name="Antimicrob. Agents Chemother.">
        <title>Complete Sequence of a blaKPC-Harboring Cointegrate Plasmid Isolated from Escherichia coli.</title>
        <authorList>
            <person name="Chavda K.D."/>
            <person name="Chen L."/>
            <person name="Jacobs M.R."/>
            <person name="Rojtman A.D."/>
            <person name="Bonomo R.A."/>
            <person name="Kreiswirth B.N."/>
        </authorList>
    </citation>
    <scope>NUCLEOTIDE SEQUENCE</scope>
    <source>
        <strain evidence="2">BK32533</strain>
        <plasmid evidence="2">pBK32533</plasmid>
    </source>
</reference>
<evidence type="ECO:0000313" key="1">
    <source>
        <dbReference type="EMBL" id="AIM48234.1"/>
    </source>
</evidence>
<dbReference type="EMBL" id="KP345882">
    <property type="protein sequence ID" value="AKA87013.1"/>
    <property type="molecule type" value="Genomic_DNA"/>
</dbReference>
<organism evidence="1">
    <name type="scientific">Escherichia coli</name>
    <dbReference type="NCBI Taxonomy" id="562"/>
    <lineage>
        <taxon>Bacteria</taxon>
        <taxon>Pseudomonadati</taxon>
        <taxon>Pseudomonadota</taxon>
        <taxon>Gammaproteobacteria</taxon>
        <taxon>Enterobacterales</taxon>
        <taxon>Enterobacteriaceae</taxon>
        <taxon>Escherichia</taxon>
    </lineage>
</organism>
<keyword evidence="1" id="KW-0614">Plasmid</keyword>
<accession>A0A0E3DS12</accession>
<name>A0A0E3DS12_ECOLX</name>
<geneLocation type="plasmid" evidence="2">
    <name>pBK32533</name>
</geneLocation>
<dbReference type="EMBL" id="KJ802404">
    <property type="protein sequence ID" value="AIM48234.1"/>
    <property type="molecule type" value="Genomic_DNA"/>
</dbReference>
<evidence type="ECO:0000313" key="2">
    <source>
        <dbReference type="EMBL" id="AKA87013.1"/>
    </source>
</evidence>
<protein>
    <submittedName>
        <fullName evidence="1">Uncharacterized protein</fullName>
    </submittedName>
</protein>
<reference evidence="1" key="2">
    <citation type="journal article" date="2015" name="Antimicrob. Agents Chemother.">
        <title>Characterization of multiple NDM-1-producing Enterobacteriaceae isolates from the same patient.</title>
        <authorList>
            <person name="Tijet N."/>
            <person name="Richardson D."/>
            <person name="MacMullin G."/>
            <person name="Patel S.N."/>
            <person name="Melano R.G."/>
        </authorList>
    </citation>
    <scope>NUCLEOTIDE SEQUENCE</scope>
    <source>
        <strain evidence="1">GN568</strain>
        <plasmid evidence="1">pNDM-EcoGN568</plasmid>
    </source>
</reference>
<sequence length="40" mass="4716">MILGIQRGLKLRIQQELRRAGKAKAHPDHTRMMVFTERDI</sequence>